<proteinExistence type="predicted"/>
<comment type="caution">
    <text evidence="2">The sequence shown here is derived from an EMBL/GenBank/DDBJ whole genome shotgun (WGS) entry which is preliminary data.</text>
</comment>
<reference evidence="2 3" key="1">
    <citation type="submission" date="2012-05" db="EMBL/GenBank/DDBJ databases">
        <title>Genome sequence of Yersinia Pestis PY-08.</title>
        <authorList>
            <person name="Santana-Cruz I."/>
            <person name="Sengamalay N."/>
            <person name="McCracken C."/>
            <person name="Daugherty S.C."/>
            <person name="Maroo A."/>
            <person name="Vara P.G."/>
            <person name="Tallon L.J."/>
            <person name="Sadzewicz L."/>
            <person name="Vinetz J.M."/>
            <person name="Cespedes Zambrano M.J."/>
            <person name="Fraser-Liggett C.M."/>
            <person name="Tettelin H."/>
        </authorList>
    </citation>
    <scope>NUCLEOTIDE SEQUENCE [LARGE SCALE GENOMIC DNA]</scope>
    <source>
        <strain evidence="2 3">PY-08</strain>
    </source>
</reference>
<evidence type="ECO:0000313" key="2">
    <source>
        <dbReference type="EMBL" id="EIR12781.1"/>
    </source>
</evidence>
<evidence type="ECO:0000256" key="1">
    <source>
        <dbReference type="SAM" id="MobiDB-lite"/>
    </source>
</evidence>
<gene>
    <name evidence="2" type="ORF">YPPY08_4410</name>
</gene>
<organism evidence="2 3">
    <name type="scientific">Yersinia pestis PY-08</name>
    <dbReference type="NCBI Taxonomy" id="992134"/>
    <lineage>
        <taxon>Bacteria</taxon>
        <taxon>Pseudomonadati</taxon>
        <taxon>Pseudomonadota</taxon>
        <taxon>Gammaproteobacteria</taxon>
        <taxon>Enterobacterales</taxon>
        <taxon>Yersiniaceae</taxon>
        <taxon>Yersinia</taxon>
    </lineage>
</organism>
<protein>
    <submittedName>
        <fullName evidence="2">Uncharacterized protein</fullName>
    </submittedName>
</protein>
<feature type="region of interest" description="Disordered" evidence="1">
    <location>
        <begin position="1"/>
        <end position="20"/>
    </location>
</feature>
<feature type="non-terminal residue" evidence="2">
    <location>
        <position position="20"/>
    </location>
</feature>
<name>A0AB72ZFE9_YERPE</name>
<accession>A0AB72ZFE9</accession>
<sequence length="20" mass="2145">MAPVAMSCLSNKVQAKPRRG</sequence>
<dbReference type="EMBL" id="AKRT01000486">
    <property type="protein sequence ID" value="EIR12781.1"/>
    <property type="molecule type" value="Genomic_DNA"/>
</dbReference>
<dbReference type="AlphaFoldDB" id="A0AB72ZFE9"/>
<evidence type="ECO:0000313" key="3">
    <source>
        <dbReference type="Proteomes" id="UP000003231"/>
    </source>
</evidence>
<dbReference type="Proteomes" id="UP000003231">
    <property type="component" value="Unassembled WGS sequence"/>
</dbReference>